<evidence type="ECO:0000256" key="1">
    <source>
        <dbReference type="ARBA" id="ARBA00004418"/>
    </source>
</evidence>
<dbReference type="RefSeq" id="WP_157289887.1">
    <property type="nucleotide sequence ID" value="NZ_WQRF01000002.1"/>
</dbReference>
<dbReference type="Gene3D" id="3.10.105.10">
    <property type="entry name" value="Dipeptide-binding Protein, Domain 3"/>
    <property type="match status" value="1"/>
</dbReference>
<organism evidence="7 8">
    <name type="scientific">Devosia marina</name>
    <dbReference type="NCBI Taxonomy" id="2683198"/>
    <lineage>
        <taxon>Bacteria</taxon>
        <taxon>Pseudomonadati</taxon>
        <taxon>Pseudomonadota</taxon>
        <taxon>Alphaproteobacteria</taxon>
        <taxon>Hyphomicrobiales</taxon>
        <taxon>Devosiaceae</taxon>
        <taxon>Devosia</taxon>
    </lineage>
</organism>
<sequence>MLLKKLAAAAFAIAATVMPVAAQDFIAGIPREEALIIQGPAAQNAEWFNLWAPGGGASNNGLQQLTADTFWFINPDGTGDAAWTNALASDKPIYNEDFTEMTVKLKEGIYWSDGVEFTADDVVYTVQTQMANPGMGWSAPFTVNVESVEATDRNTVVFTLNAPNSRFHTLFTVRWNAAWIMPKHVFEQVEDPLTYNNNPPVSLSAYQLHSYDSAGNWVIWKLRDDWERTSIGMTLSEAPEVKYVVYRNAGNPDARVIEQMNHNLDVINDIAPEGMFTIARDAGENTKYWFPGFPFAHPDPTLPSVLFNHQREPFADKDVRWALALLIDIRSVSMGSYRGAANLAALSTPPTGTAITDYYVPMQDWLANFELDTGDGAIKPYDPTISEQIAALVKPQWGDSIPSDTEELKRMFGFGWWKQDPAAATALLQKAGFSKNGNQWLKPDGTPFTIKLMVEGDNIPTLARAGTIIAQQWSMEGIQTTVDVAGPTNGQRLGGGDFDVAIYWTVETWGGHPDLSFFLESYHSDFIKQPGETQPPRNLTRWEDERLDAIIEANRTVNFDSPEVAQLGMDYLKLAVEEMPFIPLMAYNKFAPFDTTYWTGYPSAADPYSASGPFWSNLRYMIVALKAAQ</sequence>
<dbReference type="CDD" id="cd08509">
    <property type="entry name" value="PBP2_TmCBP_oligosaccharides_like"/>
    <property type="match status" value="1"/>
</dbReference>
<dbReference type="InterPro" id="IPR030678">
    <property type="entry name" value="Peptide/Ni-bd"/>
</dbReference>
<dbReference type="AlphaFoldDB" id="A0A7X3K3I1"/>
<dbReference type="PANTHER" id="PTHR30290:SF9">
    <property type="entry name" value="OLIGOPEPTIDE-BINDING PROTEIN APPA"/>
    <property type="match status" value="1"/>
</dbReference>
<dbReference type="GO" id="GO:0043190">
    <property type="term" value="C:ATP-binding cassette (ABC) transporter complex"/>
    <property type="evidence" value="ECO:0007669"/>
    <property type="project" value="InterPro"/>
</dbReference>
<feature type="signal peptide" evidence="5">
    <location>
        <begin position="1"/>
        <end position="22"/>
    </location>
</feature>
<dbReference type="Pfam" id="PF00496">
    <property type="entry name" value="SBP_bac_5"/>
    <property type="match status" value="1"/>
</dbReference>
<comment type="similarity">
    <text evidence="2">Belongs to the bacterial solute-binding protein 5 family.</text>
</comment>
<comment type="subcellular location">
    <subcellularLocation>
        <location evidence="1">Periplasm</location>
    </subcellularLocation>
</comment>
<gene>
    <name evidence="7" type="ORF">GO014_07865</name>
</gene>
<dbReference type="GO" id="GO:0030288">
    <property type="term" value="C:outer membrane-bounded periplasmic space"/>
    <property type="evidence" value="ECO:0007669"/>
    <property type="project" value="UniProtKB-ARBA"/>
</dbReference>
<name>A0A7X3K3I1_9HYPH</name>
<feature type="domain" description="Solute-binding protein family 5" evidence="6">
    <location>
        <begin position="85"/>
        <end position="521"/>
    </location>
</feature>
<accession>A0A7X3K3I1</accession>
<evidence type="ECO:0000256" key="3">
    <source>
        <dbReference type="ARBA" id="ARBA00022448"/>
    </source>
</evidence>
<proteinExistence type="inferred from homology"/>
<dbReference type="GO" id="GO:0015833">
    <property type="term" value="P:peptide transport"/>
    <property type="evidence" value="ECO:0007669"/>
    <property type="project" value="TreeGrafter"/>
</dbReference>
<dbReference type="SUPFAM" id="SSF53850">
    <property type="entry name" value="Periplasmic binding protein-like II"/>
    <property type="match status" value="1"/>
</dbReference>
<dbReference type="Gene3D" id="3.40.190.10">
    <property type="entry name" value="Periplasmic binding protein-like II"/>
    <property type="match status" value="1"/>
</dbReference>
<comment type="caution">
    <text evidence="7">The sequence shown here is derived from an EMBL/GenBank/DDBJ whole genome shotgun (WGS) entry which is preliminary data.</text>
</comment>
<evidence type="ECO:0000256" key="4">
    <source>
        <dbReference type="ARBA" id="ARBA00022729"/>
    </source>
</evidence>
<feature type="chain" id="PRO_5031165856" evidence="5">
    <location>
        <begin position="23"/>
        <end position="629"/>
    </location>
</feature>
<dbReference type="InterPro" id="IPR000914">
    <property type="entry name" value="SBP_5_dom"/>
</dbReference>
<reference evidence="7 8" key="1">
    <citation type="submission" date="2019-12" db="EMBL/GenBank/DDBJ databases">
        <title>Devosia maris sp. nov., isolated from the deep seawater.</title>
        <authorList>
            <person name="Liu Y."/>
        </authorList>
    </citation>
    <scope>NUCLEOTIDE SEQUENCE [LARGE SCALE GENOMIC DNA]</scope>
    <source>
        <strain evidence="7 8">L53-10-65</strain>
    </source>
</reference>
<dbReference type="EMBL" id="WQRF01000002">
    <property type="protein sequence ID" value="MVS98933.1"/>
    <property type="molecule type" value="Genomic_DNA"/>
</dbReference>
<dbReference type="GO" id="GO:1904680">
    <property type="term" value="F:peptide transmembrane transporter activity"/>
    <property type="evidence" value="ECO:0007669"/>
    <property type="project" value="TreeGrafter"/>
</dbReference>
<evidence type="ECO:0000259" key="6">
    <source>
        <dbReference type="Pfam" id="PF00496"/>
    </source>
</evidence>
<dbReference type="InterPro" id="IPR039424">
    <property type="entry name" value="SBP_5"/>
</dbReference>
<protein>
    <submittedName>
        <fullName evidence="7">ABC transporter substrate-binding protein</fullName>
    </submittedName>
</protein>
<dbReference type="Proteomes" id="UP000438106">
    <property type="component" value="Unassembled WGS sequence"/>
</dbReference>
<keyword evidence="3" id="KW-0813">Transport</keyword>
<dbReference type="PANTHER" id="PTHR30290">
    <property type="entry name" value="PERIPLASMIC BINDING COMPONENT OF ABC TRANSPORTER"/>
    <property type="match status" value="1"/>
</dbReference>
<evidence type="ECO:0000256" key="2">
    <source>
        <dbReference type="ARBA" id="ARBA00005695"/>
    </source>
</evidence>
<keyword evidence="4 5" id="KW-0732">Signal</keyword>
<evidence type="ECO:0000256" key="5">
    <source>
        <dbReference type="SAM" id="SignalP"/>
    </source>
</evidence>
<evidence type="ECO:0000313" key="7">
    <source>
        <dbReference type="EMBL" id="MVS98933.1"/>
    </source>
</evidence>
<dbReference type="PIRSF" id="PIRSF002741">
    <property type="entry name" value="MppA"/>
    <property type="match status" value="1"/>
</dbReference>
<keyword evidence="8" id="KW-1185">Reference proteome</keyword>
<evidence type="ECO:0000313" key="8">
    <source>
        <dbReference type="Proteomes" id="UP000438106"/>
    </source>
</evidence>